<sequence>MILAQLKIGDRSAADSCVENNGFCPSWIAHNLDRYKQPLIDHIELTLIAVVVGFVIAFSLALLAHRRRWLVPPITQITGILYTIPSVAFFFLLLPLTGRGKVTALIALVSYTLLIIFRNVITGLNSVPAEARDAGRGMGLTQNQLLWRVELPLALPEIMAGLRIAVTTTVGLTSLVFLAGAGGLGGAIFADIQFQSNVVVAGGLCVLLALVFDLLVLALQKALTPWTRVAR</sequence>
<evidence type="ECO:0000256" key="2">
    <source>
        <dbReference type="ARBA" id="ARBA00022448"/>
    </source>
</evidence>
<organism evidence="8 9">
    <name type="scientific">Solirubrobacter ginsenosidimutans</name>
    <dbReference type="NCBI Taxonomy" id="490573"/>
    <lineage>
        <taxon>Bacteria</taxon>
        <taxon>Bacillati</taxon>
        <taxon>Actinomycetota</taxon>
        <taxon>Thermoleophilia</taxon>
        <taxon>Solirubrobacterales</taxon>
        <taxon>Solirubrobacteraceae</taxon>
        <taxon>Solirubrobacter</taxon>
    </lineage>
</organism>
<reference evidence="8" key="1">
    <citation type="submission" date="2022-10" db="EMBL/GenBank/DDBJ databases">
        <title>The WGS of Solirubrobacter ginsenosidimutans DSM 21036.</title>
        <authorList>
            <person name="Jiang Z."/>
        </authorList>
    </citation>
    <scope>NUCLEOTIDE SEQUENCE</scope>
    <source>
        <strain evidence="8">DSM 21036</strain>
    </source>
</reference>
<feature type="transmembrane region" description="Helical" evidence="6">
    <location>
        <begin position="172"/>
        <end position="190"/>
    </location>
</feature>
<evidence type="ECO:0000256" key="4">
    <source>
        <dbReference type="ARBA" id="ARBA00022989"/>
    </source>
</evidence>
<feature type="transmembrane region" description="Helical" evidence="6">
    <location>
        <begin position="45"/>
        <end position="65"/>
    </location>
</feature>
<dbReference type="InterPro" id="IPR035906">
    <property type="entry name" value="MetI-like_sf"/>
</dbReference>
<keyword evidence="9" id="KW-1185">Reference proteome</keyword>
<dbReference type="GO" id="GO:0005886">
    <property type="term" value="C:plasma membrane"/>
    <property type="evidence" value="ECO:0007669"/>
    <property type="project" value="UniProtKB-SubCell"/>
</dbReference>
<gene>
    <name evidence="8" type="ORF">OM076_32665</name>
</gene>
<proteinExistence type="inferred from homology"/>
<dbReference type="PROSITE" id="PS50928">
    <property type="entry name" value="ABC_TM1"/>
    <property type="match status" value="1"/>
</dbReference>
<keyword evidence="5 6" id="KW-0472">Membrane</keyword>
<evidence type="ECO:0000256" key="3">
    <source>
        <dbReference type="ARBA" id="ARBA00022692"/>
    </source>
</evidence>
<comment type="caution">
    <text evidence="8">The sequence shown here is derived from an EMBL/GenBank/DDBJ whole genome shotgun (WGS) entry which is preliminary data.</text>
</comment>
<dbReference type="Pfam" id="PF00528">
    <property type="entry name" value="BPD_transp_1"/>
    <property type="match status" value="1"/>
</dbReference>
<feature type="domain" description="ABC transmembrane type-1" evidence="7">
    <location>
        <begin position="39"/>
        <end position="216"/>
    </location>
</feature>
<dbReference type="InterPro" id="IPR051204">
    <property type="entry name" value="ABC_transp_perm/SBD"/>
</dbReference>
<feature type="transmembrane region" description="Helical" evidence="6">
    <location>
        <begin position="102"/>
        <end position="124"/>
    </location>
</feature>
<evidence type="ECO:0000256" key="5">
    <source>
        <dbReference type="ARBA" id="ARBA00023136"/>
    </source>
</evidence>
<dbReference type="RefSeq" id="WP_270044324.1">
    <property type="nucleotide sequence ID" value="NZ_JAPDOD010000041.1"/>
</dbReference>
<dbReference type="InterPro" id="IPR000515">
    <property type="entry name" value="MetI-like"/>
</dbReference>
<evidence type="ECO:0000259" key="7">
    <source>
        <dbReference type="PROSITE" id="PS50928"/>
    </source>
</evidence>
<feature type="transmembrane region" description="Helical" evidence="6">
    <location>
        <begin position="197"/>
        <end position="219"/>
    </location>
</feature>
<dbReference type="EMBL" id="JAPDOD010000041">
    <property type="protein sequence ID" value="MDA0165068.1"/>
    <property type="molecule type" value="Genomic_DNA"/>
</dbReference>
<evidence type="ECO:0000256" key="6">
    <source>
        <dbReference type="RuleBase" id="RU363032"/>
    </source>
</evidence>
<protein>
    <submittedName>
        <fullName evidence="8">ABC transporter permease</fullName>
    </submittedName>
</protein>
<dbReference type="PANTHER" id="PTHR30177">
    <property type="entry name" value="GLYCINE BETAINE/L-PROLINE TRANSPORT SYSTEM PERMEASE PROTEIN PROW"/>
    <property type="match status" value="1"/>
</dbReference>
<dbReference type="AlphaFoldDB" id="A0A9X3N580"/>
<evidence type="ECO:0000256" key="1">
    <source>
        <dbReference type="ARBA" id="ARBA00004141"/>
    </source>
</evidence>
<dbReference type="PANTHER" id="PTHR30177:SF4">
    <property type="entry name" value="OSMOPROTECTANT IMPORT PERMEASE PROTEIN OSMW"/>
    <property type="match status" value="1"/>
</dbReference>
<dbReference type="GO" id="GO:0031460">
    <property type="term" value="P:glycine betaine transport"/>
    <property type="evidence" value="ECO:0007669"/>
    <property type="project" value="TreeGrafter"/>
</dbReference>
<dbReference type="Gene3D" id="1.10.3720.10">
    <property type="entry name" value="MetI-like"/>
    <property type="match status" value="1"/>
</dbReference>
<keyword evidence="4 6" id="KW-1133">Transmembrane helix</keyword>
<feature type="transmembrane region" description="Helical" evidence="6">
    <location>
        <begin position="77"/>
        <end position="96"/>
    </location>
</feature>
<dbReference type="Proteomes" id="UP001149140">
    <property type="component" value="Unassembled WGS sequence"/>
</dbReference>
<dbReference type="GO" id="GO:0055085">
    <property type="term" value="P:transmembrane transport"/>
    <property type="evidence" value="ECO:0007669"/>
    <property type="project" value="InterPro"/>
</dbReference>
<dbReference type="CDD" id="cd06261">
    <property type="entry name" value="TM_PBP2"/>
    <property type="match status" value="1"/>
</dbReference>
<keyword evidence="2 6" id="KW-0813">Transport</keyword>
<comment type="similarity">
    <text evidence="6">Belongs to the binding-protein-dependent transport system permease family.</text>
</comment>
<evidence type="ECO:0000313" key="8">
    <source>
        <dbReference type="EMBL" id="MDA0165068.1"/>
    </source>
</evidence>
<dbReference type="SUPFAM" id="SSF161098">
    <property type="entry name" value="MetI-like"/>
    <property type="match status" value="1"/>
</dbReference>
<name>A0A9X3N580_9ACTN</name>
<evidence type="ECO:0000313" key="9">
    <source>
        <dbReference type="Proteomes" id="UP001149140"/>
    </source>
</evidence>
<accession>A0A9X3N580</accession>
<keyword evidence="3 6" id="KW-0812">Transmembrane</keyword>
<comment type="subcellular location">
    <subcellularLocation>
        <location evidence="6">Cell membrane</location>
        <topology evidence="6">Multi-pass membrane protein</topology>
    </subcellularLocation>
    <subcellularLocation>
        <location evidence="1">Membrane</location>
        <topology evidence="1">Multi-pass membrane protein</topology>
    </subcellularLocation>
</comment>